<evidence type="ECO:0000256" key="7">
    <source>
        <dbReference type="ARBA" id="ARBA00023054"/>
    </source>
</evidence>
<dbReference type="Pfam" id="PF12017">
    <property type="entry name" value="Tnp_P_element"/>
    <property type="match status" value="1"/>
</dbReference>
<sequence length="236" mass="27015">MVKKCCIDKCRSQSYGGCGLSFHSFPKDEEMRLKWINNGPVKQRVTKNSVVCSLHFEPEDFYSRNSRQLLKPDAIPTFCLKPEIKKAKLLRNMIPCPPPQPPRKLSVDGIEVGVQTDDFTLSSPRITTLKRQIKIATAILKSRDSKIERLKSVITLLKRHKRKPIMIDDIYNIPRQSTAYATKAKRFSNEVKKFACSLYSQSPQAYSLLRGQFVLPHPMTFRKIVSKIKGTTETLD</sequence>
<keyword evidence="6" id="KW-0805">Transcription regulation</keyword>
<keyword evidence="11" id="KW-0131">Cell cycle</keyword>
<proteinExistence type="inferred from homology"/>
<evidence type="ECO:0000256" key="1">
    <source>
        <dbReference type="ARBA" id="ARBA00004642"/>
    </source>
</evidence>
<evidence type="ECO:0000256" key="11">
    <source>
        <dbReference type="ARBA" id="ARBA00023306"/>
    </source>
</evidence>
<gene>
    <name evidence="14" type="ORF">CHILSU_LOCUS8001</name>
</gene>
<comment type="subcellular location">
    <subcellularLocation>
        <location evidence="1">Nucleus</location>
        <location evidence="1">Nucleoplasm</location>
    </subcellularLocation>
</comment>
<dbReference type="EMBL" id="OU963896">
    <property type="protein sequence ID" value="CAH2988539.1"/>
    <property type="molecule type" value="Genomic_DNA"/>
</dbReference>
<evidence type="ECO:0000256" key="9">
    <source>
        <dbReference type="ARBA" id="ARBA00023163"/>
    </source>
</evidence>
<evidence type="ECO:0000256" key="6">
    <source>
        <dbReference type="ARBA" id="ARBA00023015"/>
    </source>
</evidence>
<evidence type="ECO:0000256" key="4">
    <source>
        <dbReference type="ARBA" id="ARBA00022771"/>
    </source>
</evidence>
<evidence type="ECO:0000313" key="14">
    <source>
        <dbReference type="EMBL" id="CAH2988539.1"/>
    </source>
</evidence>
<keyword evidence="8 12" id="KW-0238">DNA-binding</keyword>
<dbReference type="SMART" id="SM00980">
    <property type="entry name" value="THAP"/>
    <property type="match status" value="1"/>
</dbReference>
<evidence type="ECO:0000256" key="5">
    <source>
        <dbReference type="ARBA" id="ARBA00022833"/>
    </source>
</evidence>
<organism evidence="14 15">
    <name type="scientific">Chilo suppressalis</name>
    <name type="common">Asiatic rice borer moth</name>
    <dbReference type="NCBI Taxonomy" id="168631"/>
    <lineage>
        <taxon>Eukaryota</taxon>
        <taxon>Metazoa</taxon>
        <taxon>Ecdysozoa</taxon>
        <taxon>Arthropoda</taxon>
        <taxon>Hexapoda</taxon>
        <taxon>Insecta</taxon>
        <taxon>Pterygota</taxon>
        <taxon>Neoptera</taxon>
        <taxon>Endopterygota</taxon>
        <taxon>Lepidoptera</taxon>
        <taxon>Glossata</taxon>
        <taxon>Ditrysia</taxon>
        <taxon>Pyraloidea</taxon>
        <taxon>Crambidae</taxon>
        <taxon>Crambinae</taxon>
        <taxon>Chilo</taxon>
    </lineage>
</organism>
<evidence type="ECO:0000313" key="15">
    <source>
        <dbReference type="Proteomes" id="UP001153292"/>
    </source>
</evidence>
<dbReference type="Pfam" id="PF05485">
    <property type="entry name" value="THAP"/>
    <property type="match status" value="1"/>
</dbReference>
<dbReference type="Gene3D" id="6.20.210.20">
    <property type="entry name" value="THAP domain"/>
    <property type="match status" value="1"/>
</dbReference>
<keyword evidence="5" id="KW-0862">Zinc</keyword>
<protein>
    <recommendedName>
        <fullName evidence="13">THAP-type domain-containing protein</fullName>
    </recommendedName>
</protein>
<reference evidence="14" key="1">
    <citation type="submission" date="2021-12" db="EMBL/GenBank/DDBJ databases">
        <authorList>
            <person name="King R."/>
        </authorList>
    </citation>
    <scope>NUCLEOTIDE SEQUENCE</scope>
</reference>
<evidence type="ECO:0000256" key="3">
    <source>
        <dbReference type="ARBA" id="ARBA00022723"/>
    </source>
</evidence>
<keyword evidence="3" id="KW-0479">Metal-binding</keyword>
<feature type="domain" description="THAP-type" evidence="13">
    <location>
        <begin position="1"/>
        <end position="79"/>
    </location>
</feature>
<evidence type="ECO:0000256" key="2">
    <source>
        <dbReference type="ARBA" id="ARBA00006177"/>
    </source>
</evidence>
<dbReference type="InterPro" id="IPR026516">
    <property type="entry name" value="THAP1/10"/>
</dbReference>
<dbReference type="SUPFAM" id="SSF57716">
    <property type="entry name" value="Glucocorticoid receptor-like (DNA-binding domain)"/>
    <property type="match status" value="1"/>
</dbReference>
<dbReference type="PANTHER" id="PTHR46600:SF1">
    <property type="entry name" value="THAP DOMAIN-CONTAINING PROTEIN 1"/>
    <property type="match status" value="1"/>
</dbReference>
<evidence type="ECO:0000259" key="13">
    <source>
        <dbReference type="PROSITE" id="PS50950"/>
    </source>
</evidence>
<keyword evidence="10" id="KW-0539">Nucleus</keyword>
<comment type="similarity">
    <text evidence="2">Belongs to the THAP1 family.</text>
</comment>
<keyword evidence="4 12" id="KW-0863">Zinc-finger</keyword>
<dbReference type="InterPro" id="IPR038441">
    <property type="entry name" value="THAP_Znf_sf"/>
</dbReference>
<dbReference type="SMART" id="SM00692">
    <property type="entry name" value="DM3"/>
    <property type="match status" value="1"/>
</dbReference>
<name>A0ABN8LAC4_CHISP</name>
<keyword evidence="9" id="KW-0804">Transcription</keyword>
<evidence type="ECO:0000256" key="8">
    <source>
        <dbReference type="ARBA" id="ARBA00023125"/>
    </source>
</evidence>
<evidence type="ECO:0000256" key="12">
    <source>
        <dbReference type="PROSITE-ProRule" id="PRU00309"/>
    </source>
</evidence>
<dbReference type="Proteomes" id="UP001153292">
    <property type="component" value="Chromosome 3"/>
</dbReference>
<keyword evidence="7" id="KW-0175">Coiled coil</keyword>
<dbReference type="PANTHER" id="PTHR46600">
    <property type="entry name" value="THAP DOMAIN-CONTAINING"/>
    <property type="match status" value="1"/>
</dbReference>
<accession>A0ABN8LAC4</accession>
<evidence type="ECO:0000256" key="10">
    <source>
        <dbReference type="ARBA" id="ARBA00023242"/>
    </source>
</evidence>
<dbReference type="InterPro" id="IPR021896">
    <property type="entry name" value="THAP9-like_HTH"/>
</dbReference>
<dbReference type="InterPro" id="IPR006612">
    <property type="entry name" value="THAP_Znf"/>
</dbReference>
<keyword evidence="15" id="KW-1185">Reference proteome</keyword>
<dbReference type="PROSITE" id="PS50950">
    <property type="entry name" value="ZF_THAP"/>
    <property type="match status" value="1"/>
</dbReference>